<dbReference type="AlphaFoldDB" id="A0A225V699"/>
<evidence type="ECO:0000313" key="2">
    <source>
        <dbReference type="Proteomes" id="UP000198211"/>
    </source>
</evidence>
<proteinExistence type="predicted"/>
<organism evidence="1 2">
    <name type="scientific">Phytophthora megakarya</name>
    <dbReference type="NCBI Taxonomy" id="4795"/>
    <lineage>
        <taxon>Eukaryota</taxon>
        <taxon>Sar</taxon>
        <taxon>Stramenopiles</taxon>
        <taxon>Oomycota</taxon>
        <taxon>Peronosporomycetes</taxon>
        <taxon>Peronosporales</taxon>
        <taxon>Peronosporaceae</taxon>
        <taxon>Phytophthora</taxon>
    </lineage>
</organism>
<name>A0A225V699_9STRA</name>
<dbReference type="OrthoDB" id="128958at2759"/>
<gene>
    <name evidence="1" type="ORF">PHMEG_00028536</name>
</gene>
<accession>A0A225V699</accession>
<protein>
    <submittedName>
        <fullName evidence="1">Uncharacterized protein</fullName>
    </submittedName>
</protein>
<reference evidence="2" key="1">
    <citation type="submission" date="2017-03" db="EMBL/GenBank/DDBJ databases">
        <title>Phytopthora megakarya and P. palmivora, two closely related causual agents of cacao black pod achieved similar genome size and gene model numbers by different mechanisms.</title>
        <authorList>
            <person name="Ali S."/>
            <person name="Shao J."/>
            <person name="Larry D.J."/>
            <person name="Kronmiller B."/>
            <person name="Shen D."/>
            <person name="Strem M.D."/>
            <person name="Melnick R.L."/>
            <person name="Guiltinan M.J."/>
            <person name="Tyler B.M."/>
            <person name="Meinhardt L.W."/>
            <person name="Bailey B.A."/>
        </authorList>
    </citation>
    <scope>NUCLEOTIDE SEQUENCE [LARGE SCALE GENOMIC DNA]</scope>
    <source>
        <strain evidence="2">zdho120</strain>
    </source>
</reference>
<keyword evidence="2" id="KW-1185">Reference proteome</keyword>
<dbReference type="EMBL" id="NBNE01007729">
    <property type="protein sequence ID" value="OWZ00307.1"/>
    <property type="molecule type" value="Genomic_DNA"/>
</dbReference>
<evidence type="ECO:0000313" key="1">
    <source>
        <dbReference type="EMBL" id="OWZ00307.1"/>
    </source>
</evidence>
<dbReference type="Proteomes" id="UP000198211">
    <property type="component" value="Unassembled WGS sequence"/>
</dbReference>
<sequence length="102" mass="11850">MFNPSVYSQTYIKRLEILCLRQFERGNQQVRLATADEWTVIEGMMDGHIVCRELPQFVDEDARLKLYGTVLVQVEGELTLRLSGREKLQSLQLNMKAIEEAF</sequence>
<comment type="caution">
    <text evidence="1">The sequence shown here is derived from an EMBL/GenBank/DDBJ whole genome shotgun (WGS) entry which is preliminary data.</text>
</comment>